<dbReference type="Proteomes" id="UP001140949">
    <property type="component" value="Unassembled WGS sequence"/>
</dbReference>
<reference evidence="1" key="2">
    <citation type="submission" date="2023-04" db="EMBL/GenBank/DDBJ databases">
        <authorList>
            <person name="Bruccoleri R.E."/>
            <person name="Oakeley E.J."/>
            <person name="Faust A.-M."/>
            <person name="Dessus-Babus S."/>
            <person name="Altorfer M."/>
            <person name="Burckhardt D."/>
            <person name="Oertli M."/>
            <person name="Naumann U."/>
            <person name="Petersen F."/>
            <person name="Wong J."/>
        </authorList>
    </citation>
    <scope>NUCLEOTIDE SEQUENCE</scope>
    <source>
        <strain evidence="1">GSM-AAB239-AS_SAM_17_03QT</strain>
        <tissue evidence="1">Leaf</tissue>
    </source>
</reference>
<organism evidence="1 2">
    <name type="scientific">Iris pallida</name>
    <name type="common">Sweet iris</name>
    <dbReference type="NCBI Taxonomy" id="29817"/>
    <lineage>
        <taxon>Eukaryota</taxon>
        <taxon>Viridiplantae</taxon>
        <taxon>Streptophyta</taxon>
        <taxon>Embryophyta</taxon>
        <taxon>Tracheophyta</taxon>
        <taxon>Spermatophyta</taxon>
        <taxon>Magnoliopsida</taxon>
        <taxon>Liliopsida</taxon>
        <taxon>Asparagales</taxon>
        <taxon>Iridaceae</taxon>
        <taxon>Iridoideae</taxon>
        <taxon>Irideae</taxon>
        <taxon>Iris</taxon>
    </lineage>
</organism>
<accession>A0AAX6FB88</accession>
<comment type="caution">
    <text evidence="1">The sequence shown here is derived from an EMBL/GenBank/DDBJ whole genome shotgun (WGS) entry which is preliminary data.</text>
</comment>
<evidence type="ECO:0000313" key="1">
    <source>
        <dbReference type="EMBL" id="KAJ6813740.1"/>
    </source>
</evidence>
<dbReference type="EMBL" id="JANAVB010030220">
    <property type="protein sequence ID" value="KAJ6813740.1"/>
    <property type="molecule type" value="Genomic_DNA"/>
</dbReference>
<dbReference type="AlphaFoldDB" id="A0AAX6FB88"/>
<name>A0AAX6FB88_IRIPA</name>
<proteinExistence type="predicted"/>
<protein>
    <submittedName>
        <fullName evidence="1">Uncharacterized protein</fullName>
    </submittedName>
</protein>
<evidence type="ECO:0000313" key="2">
    <source>
        <dbReference type="Proteomes" id="UP001140949"/>
    </source>
</evidence>
<reference evidence="1" key="1">
    <citation type="journal article" date="2023" name="GigaByte">
        <title>Genome assembly of the bearded iris, Iris pallida Lam.</title>
        <authorList>
            <person name="Bruccoleri R.E."/>
            <person name="Oakeley E.J."/>
            <person name="Faust A.M.E."/>
            <person name="Altorfer M."/>
            <person name="Dessus-Babus S."/>
            <person name="Burckhardt D."/>
            <person name="Oertli M."/>
            <person name="Naumann U."/>
            <person name="Petersen F."/>
            <person name="Wong J."/>
        </authorList>
    </citation>
    <scope>NUCLEOTIDE SEQUENCE</scope>
    <source>
        <strain evidence="1">GSM-AAB239-AS_SAM_17_03QT</strain>
    </source>
</reference>
<gene>
    <name evidence="1" type="ORF">M6B38_142960</name>
</gene>
<sequence>MRCLPLPRADPAIRRQLDGFSSFRRGRDFDGGSDQLRSAGDGDVPSWLRDLQIWTRSGKVRLWTSKQRQPRRLVLDGEGSASLAVRLRHGEYGLTTQRWSSFSGGSSYFGKHHSVRKSMAAQGGVRSKSGLPSPDQVELRRWLLARRRGTAQQVVAMTSSLASRMLGAGEDERTGGAPRRWW</sequence>
<keyword evidence="2" id="KW-1185">Reference proteome</keyword>